<comment type="subcellular location">
    <subcellularLocation>
        <location evidence="3">Cytoplasm</location>
    </subcellularLocation>
    <subcellularLocation>
        <location evidence="2">Nucleus</location>
    </subcellularLocation>
</comment>
<evidence type="ECO:0000256" key="6">
    <source>
        <dbReference type="ARBA" id="ARBA00023242"/>
    </source>
</evidence>
<sequence>MGKMEDERAEGLENICLQFDTYEDFLDSQITQTDLFYLEDESLARELVELGYRGSGEIIKREDFNQKKIDIAKEMEARKIKKKAIVSEGMIITEPALIALANREEANRNGKMSTIIFIRDKNQRNQEISGYIDYAHRLKTEDFAGYFLQKKRLLPRIGDLSYFNWETQNITANPTPNYAVITDNPGGILFKNKRDRKILNVDPWSVGPRLAECNVVDVVVVVVATATAAATADDDDDDDDNDDDEVADRITLALSLMEVKQLQLKLNWTSLG</sequence>
<reference evidence="9" key="1">
    <citation type="submission" date="2016-06" db="UniProtKB">
        <authorList>
            <consortium name="WormBaseParasite"/>
        </authorList>
    </citation>
    <scope>IDENTIFICATION</scope>
</reference>
<keyword evidence="5" id="KW-0963">Cytoplasm</keyword>
<dbReference type="EMBL" id="UYSU01033307">
    <property type="protein sequence ID" value="VDL91955.1"/>
    <property type="molecule type" value="Genomic_DNA"/>
</dbReference>
<dbReference type="OrthoDB" id="2136125at2759"/>
<protein>
    <recommendedName>
        <fullName evidence="4">Cilia- and flagella-associated protein 299</fullName>
    </recommendedName>
</protein>
<evidence type="ECO:0000256" key="1">
    <source>
        <dbReference type="ARBA" id="ARBA00003056"/>
    </source>
</evidence>
<dbReference type="WBParaSite" id="SSLN_0000574901-mRNA-1">
    <property type="protein sequence ID" value="SSLN_0000574901-mRNA-1"/>
    <property type="gene ID" value="SSLN_0000574901"/>
</dbReference>
<dbReference type="AlphaFoldDB" id="A0A183SMX2"/>
<dbReference type="PANTHER" id="PTHR33588:SF1">
    <property type="entry name" value="CILIA- AND FLAGELLA-ASSOCIATED PROTEIN 299"/>
    <property type="match status" value="1"/>
</dbReference>
<name>A0A183SMX2_SCHSO</name>
<evidence type="ECO:0000256" key="3">
    <source>
        <dbReference type="ARBA" id="ARBA00004496"/>
    </source>
</evidence>
<organism evidence="9">
    <name type="scientific">Schistocephalus solidus</name>
    <name type="common">Tapeworm</name>
    <dbReference type="NCBI Taxonomy" id="70667"/>
    <lineage>
        <taxon>Eukaryota</taxon>
        <taxon>Metazoa</taxon>
        <taxon>Spiralia</taxon>
        <taxon>Lophotrochozoa</taxon>
        <taxon>Platyhelminthes</taxon>
        <taxon>Cestoda</taxon>
        <taxon>Eucestoda</taxon>
        <taxon>Diphyllobothriidea</taxon>
        <taxon>Diphyllobothriidae</taxon>
        <taxon>Schistocephalus</taxon>
    </lineage>
</organism>
<dbReference type="GO" id="GO:0005634">
    <property type="term" value="C:nucleus"/>
    <property type="evidence" value="ECO:0007669"/>
    <property type="project" value="UniProtKB-SubCell"/>
</dbReference>
<evidence type="ECO:0000313" key="9">
    <source>
        <dbReference type="WBParaSite" id="SSLN_0000574901-mRNA-1"/>
    </source>
</evidence>
<gene>
    <name evidence="7" type="ORF">SSLN_LOCUS5570</name>
</gene>
<keyword evidence="6" id="KW-0539">Nucleus</keyword>
<evidence type="ECO:0000256" key="5">
    <source>
        <dbReference type="ARBA" id="ARBA00022490"/>
    </source>
</evidence>
<dbReference type="Proteomes" id="UP000275846">
    <property type="component" value="Unassembled WGS sequence"/>
</dbReference>
<dbReference type="Pfam" id="PF14713">
    <property type="entry name" value="DUF4464"/>
    <property type="match status" value="1"/>
</dbReference>
<proteinExistence type="predicted"/>
<evidence type="ECO:0000313" key="7">
    <source>
        <dbReference type="EMBL" id="VDL91955.1"/>
    </source>
</evidence>
<dbReference type="PANTHER" id="PTHR33588">
    <property type="entry name" value="CILIA- AND FLAGELLA-ASSOCIATED PROTEIN 299"/>
    <property type="match status" value="1"/>
</dbReference>
<evidence type="ECO:0000256" key="4">
    <source>
        <dbReference type="ARBA" id="ARBA00021436"/>
    </source>
</evidence>
<dbReference type="InterPro" id="IPR027887">
    <property type="entry name" value="DUF4464"/>
</dbReference>
<dbReference type="STRING" id="70667.A0A183SMX2"/>
<keyword evidence="8" id="KW-1185">Reference proteome</keyword>
<accession>A0A183SMX2</accession>
<dbReference type="GO" id="GO:0005737">
    <property type="term" value="C:cytoplasm"/>
    <property type="evidence" value="ECO:0007669"/>
    <property type="project" value="UniProtKB-SubCell"/>
</dbReference>
<comment type="function">
    <text evidence="1">May be involved in spermatogenesis.</text>
</comment>
<reference evidence="7 8" key="2">
    <citation type="submission" date="2018-11" db="EMBL/GenBank/DDBJ databases">
        <authorList>
            <consortium name="Pathogen Informatics"/>
        </authorList>
    </citation>
    <scope>NUCLEOTIDE SEQUENCE [LARGE SCALE GENOMIC DNA]</scope>
    <source>
        <strain evidence="7 8">NST_G2</strain>
    </source>
</reference>
<evidence type="ECO:0000313" key="8">
    <source>
        <dbReference type="Proteomes" id="UP000275846"/>
    </source>
</evidence>
<evidence type="ECO:0000256" key="2">
    <source>
        <dbReference type="ARBA" id="ARBA00004123"/>
    </source>
</evidence>